<dbReference type="AlphaFoldDB" id="A0A2V2F9G1"/>
<evidence type="ECO:0000259" key="1">
    <source>
        <dbReference type="SMART" id="SM01058"/>
    </source>
</evidence>
<evidence type="ECO:0000313" key="3">
    <source>
        <dbReference type="EMBL" id="PXX79779.1"/>
    </source>
</evidence>
<protein>
    <submittedName>
        <fullName evidence="2">CarD family transcriptional regulator</fullName>
    </submittedName>
</protein>
<dbReference type="InterPro" id="IPR052531">
    <property type="entry name" value="CarD-like_regulator"/>
</dbReference>
<dbReference type="Proteomes" id="UP000247612">
    <property type="component" value="Unassembled WGS sequence"/>
</dbReference>
<feature type="domain" description="CarD-like/TRCF RNAP-interacting" evidence="1">
    <location>
        <begin position="1"/>
        <end position="113"/>
    </location>
</feature>
<dbReference type="InterPro" id="IPR003711">
    <property type="entry name" value="CarD-like/TRCF_RID"/>
</dbReference>
<dbReference type="Gene3D" id="2.40.10.170">
    <property type="match status" value="1"/>
</dbReference>
<dbReference type="PANTHER" id="PTHR38447:SF1">
    <property type="entry name" value="RNA POLYMERASE-BINDING TRANSCRIPTION FACTOR CARD"/>
    <property type="match status" value="1"/>
</dbReference>
<reference evidence="2" key="2">
    <citation type="submission" date="2022-03" db="EMBL/GenBank/DDBJ databases">
        <title>First case of bacteraemia caused by Dielma fastidiosa in a patient hospitalised with diverticulitis.</title>
        <authorList>
            <person name="Forman-Ankjaer B."/>
            <person name="Hvid-Jensen F."/>
            <person name="Kobel C.M."/>
            <person name="Greve T."/>
        </authorList>
    </citation>
    <scope>NUCLEOTIDE SEQUENCE</scope>
    <source>
        <strain evidence="2">AUH_DF_2021</strain>
    </source>
</reference>
<dbReference type="Proteomes" id="UP001276902">
    <property type="component" value="Unassembled WGS sequence"/>
</dbReference>
<dbReference type="Pfam" id="PF02559">
    <property type="entry name" value="CarD_TRCF_RID"/>
    <property type="match status" value="1"/>
</dbReference>
<dbReference type="Gene3D" id="1.20.58.1290">
    <property type="entry name" value="CarD-like, C-terminal domain"/>
    <property type="match status" value="1"/>
</dbReference>
<gene>
    <name evidence="3" type="ORF">DES51_105254</name>
    <name evidence="2" type="ORF">MQE39_15760</name>
</gene>
<accession>A0A2V2F9G1</accession>
<name>A0A2V2F9G1_9FIRM</name>
<organism evidence="2 5">
    <name type="scientific">Dielma fastidiosa</name>
    <dbReference type="NCBI Taxonomy" id="1034346"/>
    <lineage>
        <taxon>Bacteria</taxon>
        <taxon>Bacillati</taxon>
        <taxon>Bacillota</taxon>
        <taxon>Erysipelotrichia</taxon>
        <taxon>Erysipelotrichales</taxon>
        <taxon>Erysipelotrichaceae</taxon>
        <taxon>Dielma</taxon>
    </lineage>
</organism>
<dbReference type="InterPro" id="IPR042215">
    <property type="entry name" value="CarD-like_C"/>
</dbReference>
<keyword evidence="4" id="KW-1185">Reference proteome</keyword>
<dbReference type="InterPro" id="IPR036101">
    <property type="entry name" value="CarD-like/TRCF_RID_sf"/>
</dbReference>
<dbReference type="GeneID" id="94440336"/>
<comment type="caution">
    <text evidence="2">The sequence shown here is derived from an EMBL/GenBank/DDBJ whole genome shotgun (WGS) entry which is preliminary data.</text>
</comment>
<reference evidence="3 4" key="1">
    <citation type="submission" date="2018-05" db="EMBL/GenBank/DDBJ databases">
        <title>Genomic Encyclopedia of Type Strains, Phase IV (KMG-IV): sequencing the most valuable type-strain genomes for metagenomic binning, comparative biology and taxonomic classification.</title>
        <authorList>
            <person name="Goeker M."/>
        </authorList>
    </citation>
    <scope>NUCLEOTIDE SEQUENCE [LARGE SCALE GENOMIC DNA]</scope>
    <source>
        <strain evidence="3 4">JC118</strain>
    </source>
</reference>
<dbReference type="EMBL" id="QJKH01000005">
    <property type="protein sequence ID" value="PXX79779.1"/>
    <property type="molecule type" value="Genomic_DNA"/>
</dbReference>
<dbReference type="SUPFAM" id="SSF141259">
    <property type="entry name" value="CarD-like"/>
    <property type="match status" value="1"/>
</dbReference>
<proteinExistence type="predicted"/>
<dbReference type="GO" id="GO:0009303">
    <property type="term" value="P:rRNA transcription"/>
    <property type="evidence" value="ECO:0007669"/>
    <property type="project" value="TreeGrafter"/>
</dbReference>
<evidence type="ECO:0000313" key="5">
    <source>
        <dbReference type="Proteomes" id="UP001276902"/>
    </source>
</evidence>
<dbReference type="STRING" id="1034346.GCA_000313565_00844"/>
<evidence type="ECO:0000313" key="2">
    <source>
        <dbReference type="EMBL" id="MDY5169577.1"/>
    </source>
</evidence>
<dbReference type="OrthoDB" id="9786074at2"/>
<sequence>MYRVDDLVLYSAQGVCKITDITTKKINGEVNEYYILKPVYNENAVISVPVHNEKAMAKMRKALSSDEIYRLIRTMPDKALIWIDNDNLRKEKYRNILKGSDRTELISLIKTLYLHQQEQQQKGRKLHNADEQIFAEAEKILYEEFAYVLHIDRDQVLPFILKQIEAA</sequence>
<dbReference type="PANTHER" id="PTHR38447">
    <property type="entry name" value="TRANSCRIPTION FACTOR YDEB-RELATED"/>
    <property type="match status" value="1"/>
</dbReference>
<evidence type="ECO:0000313" key="4">
    <source>
        <dbReference type="Proteomes" id="UP000247612"/>
    </source>
</evidence>
<dbReference type="EMBL" id="JALDAW010000023">
    <property type="protein sequence ID" value="MDY5169577.1"/>
    <property type="molecule type" value="Genomic_DNA"/>
</dbReference>
<dbReference type="SMART" id="SM01058">
    <property type="entry name" value="CarD_TRCF"/>
    <property type="match status" value="1"/>
</dbReference>
<dbReference type="RefSeq" id="WP_022937155.1">
    <property type="nucleotide sequence ID" value="NZ_BAABZA010000001.1"/>
</dbReference>